<sequence>MKPLIYFLIALFHVSGHAQEIHLVKTQDLDFGKFYLMGSGGGRITVHEDGTWIDEGHLRHLEVPPKPAIFTIWTESPEPIKIRVEVVYSKLSNSDEPMDLSVIGENNLDYHVLSQRAPLQVKIGGVLDVEPRGSGFGTFQGQVMIRTTKVPF</sequence>
<gene>
    <name evidence="1" type="ORF">VOP03_11925</name>
</gene>
<keyword evidence="2" id="KW-1185">Reference proteome</keyword>
<dbReference type="EMBL" id="JAYMGW010000010">
    <property type="protein sequence ID" value="MEC4266055.1"/>
    <property type="molecule type" value="Genomic_DNA"/>
</dbReference>
<dbReference type="Pfam" id="PF14352">
    <property type="entry name" value="DUF4402"/>
    <property type="match status" value="1"/>
</dbReference>
<dbReference type="Proteomes" id="UP001355298">
    <property type="component" value="Unassembled WGS sequence"/>
</dbReference>
<evidence type="ECO:0000313" key="2">
    <source>
        <dbReference type="Proteomes" id="UP001355298"/>
    </source>
</evidence>
<comment type="caution">
    <text evidence="1">The sequence shown here is derived from an EMBL/GenBank/DDBJ whole genome shotgun (WGS) entry which is preliminary data.</text>
</comment>
<accession>A0ABU6ISE2</accession>
<evidence type="ECO:0000313" key="1">
    <source>
        <dbReference type="EMBL" id="MEC4266055.1"/>
    </source>
</evidence>
<dbReference type="RefSeq" id="WP_326279086.1">
    <property type="nucleotide sequence ID" value="NZ_JAYKYV010000010.1"/>
</dbReference>
<name>A0ABU6ISE2_9FLAO</name>
<reference evidence="1 2" key="1">
    <citation type="submission" date="2024-01" db="EMBL/GenBank/DDBJ databases">
        <title>The strains designed SYSU M86414 and SYSU M84420 isolated from the marine sediment in San Sha City (Hainan Province, China).</title>
        <authorList>
            <person name="Guo D."/>
        </authorList>
    </citation>
    <scope>NUCLEOTIDE SEQUENCE [LARGE SCALE GENOMIC DNA]</scope>
    <source>
        <strain evidence="1 2">SYSU M84420</strain>
    </source>
</reference>
<dbReference type="InterPro" id="IPR025514">
    <property type="entry name" value="DUF4402"/>
</dbReference>
<proteinExistence type="predicted"/>
<protein>
    <submittedName>
        <fullName evidence="1">DUF4402 domain-containing protein</fullName>
    </submittedName>
</protein>
<organism evidence="1 2">
    <name type="scientific">Flagellimonas halotolerans</name>
    <dbReference type="NCBI Taxonomy" id="3112164"/>
    <lineage>
        <taxon>Bacteria</taxon>
        <taxon>Pseudomonadati</taxon>
        <taxon>Bacteroidota</taxon>
        <taxon>Flavobacteriia</taxon>
        <taxon>Flavobacteriales</taxon>
        <taxon>Flavobacteriaceae</taxon>
        <taxon>Flagellimonas</taxon>
    </lineage>
</organism>